<name>A0A164ZH33_XYLHT</name>
<dbReference type="STRING" id="1328760.A0A164ZH33"/>
<evidence type="ECO:0000256" key="1">
    <source>
        <dbReference type="ARBA" id="ARBA00004123"/>
    </source>
</evidence>
<dbReference type="SUPFAM" id="SSF57701">
    <property type="entry name" value="Zn2/Cys6 DNA-binding domain"/>
    <property type="match status" value="1"/>
</dbReference>
<protein>
    <recommendedName>
        <fullName evidence="3">Zn(2)-C6 fungal-type domain-containing protein</fullName>
    </recommendedName>
</protein>
<dbReference type="Pfam" id="PF00172">
    <property type="entry name" value="Zn_clus"/>
    <property type="match status" value="1"/>
</dbReference>
<dbReference type="EMBL" id="KV407467">
    <property type="protein sequence ID" value="KZF19096.1"/>
    <property type="molecule type" value="Genomic_DNA"/>
</dbReference>
<dbReference type="GO" id="GO:0000981">
    <property type="term" value="F:DNA-binding transcription factor activity, RNA polymerase II-specific"/>
    <property type="evidence" value="ECO:0007669"/>
    <property type="project" value="InterPro"/>
</dbReference>
<evidence type="ECO:0000256" key="2">
    <source>
        <dbReference type="ARBA" id="ARBA00023242"/>
    </source>
</evidence>
<dbReference type="Gene3D" id="4.10.240.10">
    <property type="entry name" value="Zn(2)-C6 fungal-type DNA-binding domain"/>
    <property type="match status" value="1"/>
</dbReference>
<dbReference type="PROSITE" id="PS50048">
    <property type="entry name" value="ZN2_CY6_FUNGAL_2"/>
    <property type="match status" value="1"/>
</dbReference>
<dbReference type="RefSeq" id="XP_018184651.1">
    <property type="nucleotide sequence ID" value="XM_018333504.1"/>
</dbReference>
<dbReference type="Pfam" id="PF11951">
    <property type="entry name" value="Fungal_trans_2"/>
    <property type="match status" value="1"/>
</dbReference>
<keyword evidence="2" id="KW-0539">Nucleus</keyword>
<accession>A0A164ZH33</accession>
<dbReference type="PANTHER" id="PTHR37534:SF46">
    <property type="entry name" value="ZN(II)2CYS6 TRANSCRIPTION FACTOR (EUROFUNG)"/>
    <property type="match status" value="1"/>
</dbReference>
<dbReference type="InterPro" id="IPR021858">
    <property type="entry name" value="Fun_TF"/>
</dbReference>
<dbReference type="PANTHER" id="PTHR37534">
    <property type="entry name" value="TRANSCRIPTIONAL ACTIVATOR PROTEIN UGA3"/>
    <property type="match status" value="1"/>
</dbReference>
<evidence type="ECO:0000259" key="3">
    <source>
        <dbReference type="PROSITE" id="PS50048"/>
    </source>
</evidence>
<dbReference type="PROSITE" id="PS00463">
    <property type="entry name" value="ZN2_CY6_FUNGAL_1"/>
    <property type="match status" value="1"/>
</dbReference>
<dbReference type="SMART" id="SM00066">
    <property type="entry name" value="GAL4"/>
    <property type="match status" value="1"/>
</dbReference>
<dbReference type="OMA" id="PINDHEQ"/>
<keyword evidence="5" id="KW-1185">Reference proteome</keyword>
<organism evidence="4 5">
    <name type="scientific">Xylona heveae (strain CBS 132557 / TC161)</name>
    <dbReference type="NCBI Taxonomy" id="1328760"/>
    <lineage>
        <taxon>Eukaryota</taxon>
        <taxon>Fungi</taxon>
        <taxon>Dikarya</taxon>
        <taxon>Ascomycota</taxon>
        <taxon>Pezizomycotina</taxon>
        <taxon>Xylonomycetes</taxon>
        <taxon>Xylonales</taxon>
        <taxon>Xylonaceae</taxon>
        <taxon>Xylona</taxon>
    </lineage>
</organism>
<gene>
    <name evidence="4" type="ORF">L228DRAFT_251186</name>
</gene>
<dbReference type="InParanoid" id="A0A164ZH33"/>
<dbReference type="Proteomes" id="UP000076632">
    <property type="component" value="Unassembled WGS sequence"/>
</dbReference>
<dbReference type="CDD" id="cd00067">
    <property type="entry name" value="GAL4"/>
    <property type="match status" value="1"/>
</dbReference>
<dbReference type="AlphaFoldDB" id="A0A164ZH33"/>
<feature type="domain" description="Zn(2)-C6 fungal-type" evidence="3">
    <location>
        <begin position="15"/>
        <end position="43"/>
    </location>
</feature>
<sequence>MANVAPSGRSRSLAGCITCRSRKVKCDETRPTCRLCARNNLVCGGYKARIAFVTYIPSRDDFEAVSNTDSDWLAGRRRVLYSEDERAAMSASVSRSVTKLGIQQVLEDLESDCLGLLDPTEIYKGPFGAFRLPREEAVKKQNGISLLCSTPRSIETLSESSLPASGTPEYIRAGPEATGCQQEQHDEHSLVDELDLFAAEFDPLSTPSHWDLATERAVADIAPLQISPLSYSALHEGSVALIRHLFEHYKSQAGRLFSPLLIRKSPWAVLHLPCALATFSELTLWNTASPVRLALFNALLAVSAFNLDRIQLYQMSATNRWWVLAEGFRKVAQKELQSCLSLEPAKSKEIKYKEQLMALLTMVTISVTSGELRDARYYLLEAEKIICERGLPKTTKSRKVAMLHHIYVFLRVIEESTFVYPRGTWCSPPIGSTAADNLHLAQFPSLQTHSFSLGQDLSDLCGLDFETELMGEREASENLFAGIYGIPESLLSLLSKTTCLANEILANTDLQLPIPLDLIEKSKLLENEIVSRQWEAFEELSSCRDESQDLPANRTIMHHMNNAIHSALLVYFYRRVSNLNPMILQSHVDIIIASLCQCEQEMTNASIVNCGILWPGFIAATEALGEGRQREISRFLRASAQTSGMRHFEVAADLAEEVWKIRREQGSDVSWVEIVRNRRVPLVLT</sequence>
<dbReference type="GO" id="GO:0008270">
    <property type="term" value="F:zinc ion binding"/>
    <property type="evidence" value="ECO:0007669"/>
    <property type="project" value="InterPro"/>
</dbReference>
<proteinExistence type="predicted"/>
<evidence type="ECO:0000313" key="4">
    <source>
        <dbReference type="EMBL" id="KZF19096.1"/>
    </source>
</evidence>
<dbReference type="InterPro" id="IPR001138">
    <property type="entry name" value="Zn2Cys6_DnaBD"/>
</dbReference>
<reference evidence="4 5" key="1">
    <citation type="journal article" date="2016" name="Fungal Biol.">
        <title>The genome of Xylona heveae provides a window into fungal endophytism.</title>
        <authorList>
            <person name="Gazis R."/>
            <person name="Kuo A."/>
            <person name="Riley R."/>
            <person name="LaButti K."/>
            <person name="Lipzen A."/>
            <person name="Lin J."/>
            <person name="Amirebrahimi M."/>
            <person name="Hesse C.N."/>
            <person name="Spatafora J.W."/>
            <person name="Henrissat B."/>
            <person name="Hainaut M."/>
            <person name="Grigoriev I.V."/>
            <person name="Hibbett D.S."/>
        </authorList>
    </citation>
    <scope>NUCLEOTIDE SEQUENCE [LARGE SCALE GENOMIC DNA]</scope>
    <source>
        <strain evidence="4 5">TC161</strain>
    </source>
</reference>
<dbReference type="FunCoup" id="A0A164ZH33">
    <property type="interactions" value="237"/>
</dbReference>
<comment type="subcellular location">
    <subcellularLocation>
        <location evidence="1">Nucleus</location>
    </subcellularLocation>
</comment>
<evidence type="ECO:0000313" key="5">
    <source>
        <dbReference type="Proteomes" id="UP000076632"/>
    </source>
</evidence>
<dbReference type="GeneID" id="28898641"/>
<dbReference type="OrthoDB" id="5089701at2759"/>
<dbReference type="InterPro" id="IPR036864">
    <property type="entry name" value="Zn2-C6_fun-type_DNA-bd_sf"/>
</dbReference>
<dbReference type="GO" id="GO:0005634">
    <property type="term" value="C:nucleus"/>
    <property type="evidence" value="ECO:0007669"/>
    <property type="project" value="UniProtKB-SubCell"/>
</dbReference>